<dbReference type="AlphaFoldDB" id="A0A2M9FVB6"/>
<sequence length="504" mass="54075">MIDSNLVGKFIATSERSHDAIFLRTPSGKRLSYRDLWNDVAAYRAALDAHGVQSGDRVMVQVEKSPEAISLYLATLSAGAAFVPLNTGYTEAELRHFLTDAAPRLFIADPARRSDLTALARGCGVDRVETLGMDGSGSLPEAAATAPASLSIEPCGPDHIAAILYTSGTTGRPKGAMLTHRNLGANAEALCVAWEITGRDVLLHALPIFHAHGLFVAINTTLLAGAGLIFLPKFEVDVVLQALPEATTMMGVPTFYTRLLDDPRFDAAATAHMRLFVSGSAPLLENTFHAFRECTGRAILERYGMTETGMNTSNPLHGERKAGSIGPALPGVEVRVADDAGRALGTGKVGVLEVRGPNVFRGYWNMPERTAEDFRQDGFFITGDLARIDPEAYVWLVGRAKDLIITGGYNVYPKEVEVCLDALPGIRESAVIGVPDSDFGEAVVAVVVADDPAQPPVAEALVSELRSSLARYKLPKRIVFVDNLPRNTMGKVQKNLLRDAIAGN</sequence>
<evidence type="ECO:0000259" key="3">
    <source>
        <dbReference type="Pfam" id="PF13193"/>
    </source>
</evidence>
<feature type="domain" description="AMP-dependent synthetase/ligase" evidence="2">
    <location>
        <begin position="14"/>
        <end position="364"/>
    </location>
</feature>
<dbReference type="Proteomes" id="UP000229498">
    <property type="component" value="Unassembled WGS sequence"/>
</dbReference>
<evidence type="ECO:0000256" key="1">
    <source>
        <dbReference type="ARBA" id="ARBA00006432"/>
    </source>
</evidence>
<protein>
    <submittedName>
        <fullName evidence="4">Malonyl-CoA synthase</fullName>
    </submittedName>
</protein>
<proteinExistence type="inferred from homology"/>
<dbReference type="InterPro" id="IPR020845">
    <property type="entry name" value="AMP-binding_CS"/>
</dbReference>
<dbReference type="EMBL" id="PHIG01000066">
    <property type="protein sequence ID" value="PJK27383.1"/>
    <property type="molecule type" value="Genomic_DNA"/>
</dbReference>
<dbReference type="CDD" id="cd05941">
    <property type="entry name" value="MCS"/>
    <property type="match status" value="1"/>
</dbReference>
<comment type="caution">
    <text evidence="4">The sequence shown here is derived from an EMBL/GenBank/DDBJ whole genome shotgun (WGS) entry which is preliminary data.</text>
</comment>
<feature type="domain" description="AMP-binding enzyme C-terminal" evidence="3">
    <location>
        <begin position="415"/>
        <end position="491"/>
    </location>
</feature>
<reference evidence="4 5" key="1">
    <citation type="submission" date="2017-11" db="EMBL/GenBank/DDBJ databases">
        <title>Draft genome sequence of Rhizobiales bacterium SY3-13.</title>
        <authorList>
            <person name="Sun C."/>
        </authorList>
    </citation>
    <scope>NUCLEOTIDE SEQUENCE [LARGE SCALE GENOMIC DNA]</scope>
    <source>
        <strain evidence="4 5">SY3-13</strain>
    </source>
</reference>
<accession>A0A2M9FVB6</accession>
<dbReference type="PANTHER" id="PTHR43201:SF8">
    <property type="entry name" value="ACYL-COA SYNTHETASE FAMILY MEMBER 3"/>
    <property type="match status" value="1"/>
</dbReference>
<dbReference type="InterPro" id="IPR025110">
    <property type="entry name" value="AMP-bd_C"/>
</dbReference>
<dbReference type="InterPro" id="IPR000873">
    <property type="entry name" value="AMP-dep_synth/lig_dom"/>
</dbReference>
<dbReference type="SUPFAM" id="SSF56801">
    <property type="entry name" value="Acetyl-CoA synthetase-like"/>
    <property type="match status" value="1"/>
</dbReference>
<comment type="similarity">
    <text evidence="1">Belongs to the ATP-dependent AMP-binding enzyme family.</text>
</comment>
<evidence type="ECO:0000313" key="4">
    <source>
        <dbReference type="EMBL" id="PJK27383.1"/>
    </source>
</evidence>
<evidence type="ECO:0000259" key="2">
    <source>
        <dbReference type="Pfam" id="PF00501"/>
    </source>
</evidence>
<keyword evidence="5" id="KW-1185">Reference proteome</keyword>
<dbReference type="OrthoDB" id="9803968at2"/>
<organism evidence="4 5">
    <name type="scientific">Minwuia thermotolerans</name>
    <dbReference type="NCBI Taxonomy" id="2056226"/>
    <lineage>
        <taxon>Bacteria</taxon>
        <taxon>Pseudomonadati</taxon>
        <taxon>Pseudomonadota</taxon>
        <taxon>Alphaproteobacteria</taxon>
        <taxon>Minwuiales</taxon>
        <taxon>Minwuiaceae</taxon>
        <taxon>Minwuia</taxon>
    </lineage>
</organism>
<dbReference type="InterPro" id="IPR042099">
    <property type="entry name" value="ANL_N_sf"/>
</dbReference>
<dbReference type="GO" id="GO:0031956">
    <property type="term" value="F:medium-chain fatty acid-CoA ligase activity"/>
    <property type="evidence" value="ECO:0007669"/>
    <property type="project" value="TreeGrafter"/>
</dbReference>
<dbReference type="Pfam" id="PF13193">
    <property type="entry name" value="AMP-binding_C"/>
    <property type="match status" value="1"/>
</dbReference>
<dbReference type="NCBIfam" id="NF005702">
    <property type="entry name" value="PRK07514.1"/>
    <property type="match status" value="1"/>
</dbReference>
<dbReference type="Gene3D" id="3.30.300.30">
    <property type="match status" value="1"/>
</dbReference>
<dbReference type="Pfam" id="PF00501">
    <property type="entry name" value="AMP-binding"/>
    <property type="match status" value="1"/>
</dbReference>
<gene>
    <name evidence="4" type="ORF">CVT23_22455</name>
</gene>
<evidence type="ECO:0000313" key="5">
    <source>
        <dbReference type="Proteomes" id="UP000229498"/>
    </source>
</evidence>
<name>A0A2M9FVB6_9PROT</name>
<dbReference type="PANTHER" id="PTHR43201">
    <property type="entry name" value="ACYL-COA SYNTHETASE"/>
    <property type="match status" value="1"/>
</dbReference>
<dbReference type="PROSITE" id="PS00455">
    <property type="entry name" value="AMP_BINDING"/>
    <property type="match status" value="1"/>
</dbReference>
<dbReference type="GO" id="GO:0006631">
    <property type="term" value="P:fatty acid metabolic process"/>
    <property type="evidence" value="ECO:0007669"/>
    <property type="project" value="TreeGrafter"/>
</dbReference>
<dbReference type="Gene3D" id="3.40.50.12780">
    <property type="entry name" value="N-terminal domain of ligase-like"/>
    <property type="match status" value="1"/>
</dbReference>
<dbReference type="InterPro" id="IPR045851">
    <property type="entry name" value="AMP-bd_C_sf"/>
</dbReference>